<name>A0AAW1E9Q4_ZOAVI</name>
<gene>
    <name evidence="1" type="ORF">VZT92_021694</name>
</gene>
<reference evidence="1 2" key="1">
    <citation type="journal article" date="2024" name="Genome Biol. Evol.">
        <title>Chromosome-level genome assembly of the viviparous eelpout Zoarces viviparus.</title>
        <authorList>
            <person name="Fuhrmann N."/>
            <person name="Brasseur M.V."/>
            <person name="Bakowski C.E."/>
            <person name="Podsiadlowski L."/>
            <person name="Prost S."/>
            <person name="Krehenwinkel H."/>
            <person name="Mayer C."/>
        </authorList>
    </citation>
    <scope>NUCLEOTIDE SEQUENCE [LARGE SCALE GENOMIC DNA]</scope>
    <source>
        <strain evidence="1">NO-MEL_2022_Ind0_liver</strain>
    </source>
</reference>
<dbReference type="EMBL" id="JBCEZU010000434">
    <property type="protein sequence ID" value="KAK9518928.1"/>
    <property type="molecule type" value="Genomic_DNA"/>
</dbReference>
<dbReference type="AlphaFoldDB" id="A0AAW1E9Q4"/>
<organism evidence="1 2">
    <name type="scientific">Zoarces viviparus</name>
    <name type="common">Viviparous eelpout</name>
    <name type="synonym">Blennius viviparus</name>
    <dbReference type="NCBI Taxonomy" id="48416"/>
    <lineage>
        <taxon>Eukaryota</taxon>
        <taxon>Metazoa</taxon>
        <taxon>Chordata</taxon>
        <taxon>Craniata</taxon>
        <taxon>Vertebrata</taxon>
        <taxon>Euteleostomi</taxon>
        <taxon>Actinopterygii</taxon>
        <taxon>Neopterygii</taxon>
        <taxon>Teleostei</taxon>
        <taxon>Neoteleostei</taxon>
        <taxon>Acanthomorphata</taxon>
        <taxon>Eupercaria</taxon>
        <taxon>Perciformes</taxon>
        <taxon>Cottioidei</taxon>
        <taxon>Zoarcales</taxon>
        <taxon>Zoarcidae</taxon>
        <taxon>Zoarcinae</taxon>
        <taxon>Zoarces</taxon>
    </lineage>
</organism>
<comment type="caution">
    <text evidence="1">The sequence shown here is derived from an EMBL/GenBank/DDBJ whole genome shotgun (WGS) entry which is preliminary data.</text>
</comment>
<keyword evidence="2" id="KW-1185">Reference proteome</keyword>
<evidence type="ECO:0000313" key="2">
    <source>
        <dbReference type="Proteomes" id="UP001488805"/>
    </source>
</evidence>
<sequence>MSALGEKKRPNSVVFSLFDTMVVMEKGKEVFLRWCLRGFGHSTSDLTGTERTGCHAPTGLMPVTRPRYDLTASVALGCSCDG</sequence>
<proteinExistence type="predicted"/>
<evidence type="ECO:0000313" key="1">
    <source>
        <dbReference type="EMBL" id="KAK9518928.1"/>
    </source>
</evidence>
<protein>
    <submittedName>
        <fullName evidence="1">Uncharacterized protein</fullName>
    </submittedName>
</protein>
<dbReference type="Proteomes" id="UP001488805">
    <property type="component" value="Unassembled WGS sequence"/>
</dbReference>
<accession>A0AAW1E9Q4</accession>